<proteinExistence type="predicted"/>
<accession>A0ACA9KHF4</accession>
<feature type="non-terminal residue" evidence="1">
    <location>
        <position position="1"/>
    </location>
</feature>
<evidence type="ECO:0000313" key="2">
    <source>
        <dbReference type="Proteomes" id="UP000789702"/>
    </source>
</evidence>
<evidence type="ECO:0000313" key="1">
    <source>
        <dbReference type="EMBL" id="CAG8473959.1"/>
    </source>
</evidence>
<name>A0ACA9KHF4_9GLOM</name>
<dbReference type="EMBL" id="CAJVPU010001196">
    <property type="protein sequence ID" value="CAG8473959.1"/>
    <property type="molecule type" value="Genomic_DNA"/>
</dbReference>
<organism evidence="1 2">
    <name type="scientific">Dentiscutata heterogama</name>
    <dbReference type="NCBI Taxonomy" id="1316150"/>
    <lineage>
        <taxon>Eukaryota</taxon>
        <taxon>Fungi</taxon>
        <taxon>Fungi incertae sedis</taxon>
        <taxon>Mucoromycota</taxon>
        <taxon>Glomeromycotina</taxon>
        <taxon>Glomeromycetes</taxon>
        <taxon>Diversisporales</taxon>
        <taxon>Gigasporaceae</taxon>
        <taxon>Dentiscutata</taxon>
    </lineage>
</organism>
<keyword evidence="2" id="KW-1185">Reference proteome</keyword>
<reference evidence="1" key="1">
    <citation type="submission" date="2021-06" db="EMBL/GenBank/DDBJ databases">
        <authorList>
            <person name="Kallberg Y."/>
            <person name="Tangrot J."/>
            <person name="Rosling A."/>
        </authorList>
    </citation>
    <scope>NUCLEOTIDE SEQUENCE</scope>
    <source>
        <strain evidence="1">IL203A</strain>
    </source>
</reference>
<sequence>STYNSNIYKEVDELYIKLMYLKNYKCIIIVLQQQLQEQKNKELLMITKFQ</sequence>
<dbReference type="Proteomes" id="UP000789702">
    <property type="component" value="Unassembled WGS sequence"/>
</dbReference>
<comment type="caution">
    <text evidence="1">The sequence shown here is derived from an EMBL/GenBank/DDBJ whole genome shotgun (WGS) entry which is preliminary data.</text>
</comment>
<gene>
    <name evidence="1" type="ORF">DHETER_LOCUS1838</name>
</gene>
<protein>
    <submittedName>
        <fullName evidence="1">4658_t:CDS:1</fullName>
    </submittedName>
</protein>